<feature type="region of interest" description="Disordered" evidence="5">
    <location>
        <begin position="618"/>
        <end position="750"/>
    </location>
</feature>
<dbReference type="SUPFAM" id="SSF46785">
    <property type="entry name" value="Winged helix' DNA-binding domain"/>
    <property type="match status" value="1"/>
</dbReference>
<dbReference type="PANTHER" id="PTHR10015:SF396">
    <property type="entry name" value="FLOCCULATION SUPPRESSION PROTEIN"/>
    <property type="match status" value="1"/>
</dbReference>
<dbReference type="InterPro" id="IPR000232">
    <property type="entry name" value="HSF_DNA-bd"/>
</dbReference>
<feature type="compositionally biased region" description="Polar residues" evidence="5">
    <location>
        <begin position="183"/>
        <end position="195"/>
    </location>
</feature>
<accession>A0A871R3Z9</accession>
<dbReference type="GO" id="GO:0043565">
    <property type="term" value="F:sequence-specific DNA binding"/>
    <property type="evidence" value="ECO:0007669"/>
    <property type="project" value="InterPro"/>
</dbReference>
<dbReference type="Pfam" id="PF00447">
    <property type="entry name" value="HSF_DNA-bind"/>
    <property type="match status" value="1"/>
</dbReference>
<feature type="compositionally biased region" description="Polar residues" evidence="5">
    <location>
        <begin position="723"/>
        <end position="732"/>
    </location>
</feature>
<dbReference type="Gene3D" id="1.10.10.10">
    <property type="entry name" value="Winged helix-like DNA-binding domain superfamily/Winged helix DNA-binding domain"/>
    <property type="match status" value="1"/>
</dbReference>
<keyword evidence="3" id="KW-0539">Nucleus</keyword>
<dbReference type="KEGG" id="bbrx:BRETT_000145"/>
<reference evidence="7" key="1">
    <citation type="submission" date="2020-10" db="EMBL/GenBank/DDBJ databases">
        <authorList>
            <person name="Palmer J.M."/>
        </authorList>
    </citation>
    <scope>NUCLEOTIDE SEQUENCE</scope>
    <source>
        <strain evidence="7">UCD 2041</strain>
    </source>
</reference>
<protein>
    <recommendedName>
        <fullName evidence="6">HSF-type DNA-binding domain-containing protein</fullName>
    </recommendedName>
</protein>
<feature type="compositionally biased region" description="Polar residues" evidence="5">
    <location>
        <begin position="1"/>
        <end position="17"/>
    </location>
</feature>
<dbReference type="GO" id="GO:0003700">
    <property type="term" value="F:DNA-binding transcription factor activity"/>
    <property type="evidence" value="ECO:0007669"/>
    <property type="project" value="InterPro"/>
</dbReference>
<feature type="compositionally biased region" description="Polar residues" evidence="5">
    <location>
        <begin position="681"/>
        <end position="704"/>
    </location>
</feature>
<dbReference type="EMBL" id="CP063131">
    <property type="protein sequence ID" value="QOU18418.1"/>
    <property type="molecule type" value="Genomic_DNA"/>
</dbReference>
<evidence type="ECO:0000313" key="7">
    <source>
        <dbReference type="EMBL" id="QOU18418.1"/>
    </source>
</evidence>
<evidence type="ECO:0000256" key="5">
    <source>
        <dbReference type="SAM" id="MobiDB-lite"/>
    </source>
</evidence>
<dbReference type="SMART" id="SM00415">
    <property type="entry name" value="HSF"/>
    <property type="match status" value="1"/>
</dbReference>
<dbReference type="Proteomes" id="UP000663131">
    <property type="component" value="Chromosome 3"/>
</dbReference>
<dbReference type="GeneID" id="64572071"/>
<feature type="region of interest" description="Disordered" evidence="5">
    <location>
        <begin position="526"/>
        <end position="568"/>
    </location>
</feature>
<feature type="compositionally biased region" description="Acidic residues" evidence="5">
    <location>
        <begin position="49"/>
        <end position="62"/>
    </location>
</feature>
<feature type="domain" description="HSF-type DNA-binding" evidence="6">
    <location>
        <begin position="151"/>
        <end position="175"/>
    </location>
</feature>
<gene>
    <name evidence="7" type="ORF">BRETT_000145</name>
</gene>
<feature type="compositionally biased region" description="Polar residues" evidence="5">
    <location>
        <begin position="662"/>
        <end position="672"/>
    </location>
</feature>
<feature type="compositionally biased region" description="Polar residues" evidence="5">
    <location>
        <begin position="218"/>
        <end position="236"/>
    </location>
</feature>
<dbReference type="GO" id="GO:0005634">
    <property type="term" value="C:nucleus"/>
    <property type="evidence" value="ECO:0007669"/>
    <property type="project" value="UniProtKB-SubCell"/>
</dbReference>
<organism evidence="7 8">
    <name type="scientific">Dekkera bruxellensis</name>
    <name type="common">Brettanomyces custersii</name>
    <dbReference type="NCBI Taxonomy" id="5007"/>
    <lineage>
        <taxon>Eukaryota</taxon>
        <taxon>Fungi</taxon>
        <taxon>Dikarya</taxon>
        <taxon>Ascomycota</taxon>
        <taxon>Saccharomycotina</taxon>
        <taxon>Pichiomycetes</taxon>
        <taxon>Pichiales</taxon>
        <taxon>Pichiaceae</taxon>
        <taxon>Brettanomyces</taxon>
    </lineage>
</organism>
<dbReference type="InterPro" id="IPR036388">
    <property type="entry name" value="WH-like_DNA-bd_sf"/>
</dbReference>
<feature type="compositionally biased region" description="Polar residues" evidence="5">
    <location>
        <begin position="552"/>
        <end position="568"/>
    </location>
</feature>
<evidence type="ECO:0000256" key="2">
    <source>
        <dbReference type="ARBA" id="ARBA00023125"/>
    </source>
</evidence>
<proteinExistence type="inferred from homology"/>
<comment type="similarity">
    <text evidence="4">Belongs to the HSF family.</text>
</comment>
<feature type="region of interest" description="Disordered" evidence="5">
    <location>
        <begin position="183"/>
        <end position="236"/>
    </location>
</feature>
<reference evidence="7" key="2">
    <citation type="journal article" name="BMC Genomics">
        <title>New genome assemblies reveal patterns of domestication and adaptation across Brettanomyces (Dekkera) species.</title>
        <authorList>
            <person name="Roach M.J."/>
            <person name="Borneman A.R."/>
        </authorList>
    </citation>
    <scope>NUCLEOTIDE SEQUENCE</scope>
    <source>
        <strain evidence="7">UCD 2041</strain>
    </source>
</reference>
<dbReference type="PROSITE" id="PS00434">
    <property type="entry name" value="HSF_DOMAIN"/>
    <property type="match status" value="1"/>
</dbReference>
<name>A0A871R3Z9_DEKBR</name>
<dbReference type="OrthoDB" id="3998219at2759"/>
<feature type="region of interest" description="Disordered" evidence="5">
    <location>
        <begin position="460"/>
        <end position="496"/>
    </location>
</feature>
<evidence type="ECO:0000313" key="8">
    <source>
        <dbReference type="Proteomes" id="UP000663131"/>
    </source>
</evidence>
<keyword evidence="2" id="KW-0238">DNA-binding</keyword>
<evidence type="ECO:0000256" key="1">
    <source>
        <dbReference type="ARBA" id="ARBA00004123"/>
    </source>
</evidence>
<evidence type="ECO:0000256" key="4">
    <source>
        <dbReference type="RuleBase" id="RU004020"/>
    </source>
</evidence>
<dbReference type="PANTHER" id="PTHR10015">
    <property type="entry name" value="HEAT SHOCK TRANSCRIPTION FACTOR"/>
    <property type="match status" value="1"/>
</dbReference>
<dbReference type="PRINTS" id="PR00056">
    <property type="entry name" value="HSFDOMAIN"/>
</dbReference>
<sequence>MSQLYEGNTSLHEQTTPIPKEPADGSSVLAESKNATKDQVTVVKKEDSDINESEELGQDGEEKDTGTKEPSGYALSALKKQEYKWKSYSQKTDQRHGSFIGIAKDKKLQTSSFVHKLYSMLENTELDDVIWWHTDQCSFFVSPTEEFTKVLSVYFKHANIASFIRQLNMYGFHKVSDGSTPGSGSRLSVASSCGTSGKGQDGKPDGEKGDSSKREVALSSTDNSENGSAASSRKTSTCSVANTPAVWEFRHSSSIFRRGNVEGLAMIKRRSFRNTNAGKEVHSIKIPYYPAAQENTLLTQAFLPRRRHTASGAMPSASVAGVAGARLSTSVRNGNFDAQFQRIQQQQVQHYGEATASQNEMMQMLSLLTHSNDVIRNELLNANYDAVSIVYTLKELAETVLHTLEPGSKPGGAVSGLCTRLDELHGKILDRCASRDTVLRDMLEQQKRIAPLPLAMPVQMPQQVQKAQKAQKQQQQPSRPLTLRNSAPGPAVPYNIPPNPIPMTTYATFPPPAYGPQLYRYPGAPQQPLYYQPGPPLQPYYGQPPVAVGQMGQPQNAVQPGLQASQGAQRPILHKDIRYSVSSNRSRNPSVFDPLQPLPYGQMASAAKNGLSQRPLVAAHATPGSASQSRGSPLRKRSSSATSQASSLPGEAPRPAPGFPSHNAQRGPSQTLAPAEKSLYGSISSDQSKPVAQSRSNSVESARSASGGHTVYSLLNHDEGGLISTTQPTTPLKRSFDASSQRKQSKRIKS</sequence>
<evidence type="ECO:0000259" key="6">
    <source>
        <dbReference type="PROSITE" id="PS00434"/>
    </source>
</evidence>
<dbReference type="AlphaFoldDB" id="A0A871R3Z9"/>
<comment type="subcellular location">
    <subcellularLocation>
        <location evidence="1">Nucleus</location>
    </subcellularLocation>
</comment>
<evidence type="ECO:0000256" key="3">
    <source>
        <dbReference type="ARBA" id="ARBA00023242"/>
    </source>
</evidence>
<dbReference type="RefSeq" id="XP_041134912.1">
    <property type="nucleotide sequence ID" value="XM_041278717.1"/>
</dbReference>
<feature type="region of interest" description="Disordered" evidence="5">
    <location>
        <begin position="1"/>
        <end position="72"/>
    </location>
</feature>
<feature type="compositionally biased region" description="Basic and acidic residues" evidence="5">
    <location>
        <begin position="200"/>
        <end position="216"/>
    </location>
</feature>
<dbReference type="InterPro" id="IPR036390">
    <property type="entry name" value="WH_DNA-bd_sf"/>
</dbReference>
<feature type="compositionally biased region" description="Low complexity" evidence="5">
    <location>
        <begin position="460"/>
        <end position="477"/>
    </location>
</feature>